<proteinExistence type="predicted"/>
<comment type="caution">
    <text evidence="1">The sequence shown here is derived from an EMBL/GenBank/DDBJ whole genome shotgun (WGS) entry which is preliminary data.</text>
</comment>
<accession>A0A0F9W7Z7</accession>
<evidence type="ECO:0000313" key="1">
    <source>
        <dbReference type="EMBL" id="KKN81771.1"/>
    </source>
</evidence>
<sequence>MKIIFIEVEQEYMSSISEVIASVARAIPNIFLALIPTGSGVKIVDSIDIDQ</sequence>
<dbReference type="AlphaFoldDB" id="A0A0F9W7Z7"/>
<reference evidence="1" key="1">
    <citation type="journal article" date="2015" name="Nature">
        <title>Complex archaea that bridge the gap between prokaryotes and eukaryotes.</title>
        <authorList>
            <person name="Spang A."/>
            <person name="Saw J.H."/>
            <person name="Jorgensen S.L."/>
            <person name="Zaremba-Niedzwiedzka K."/>
            <person name="Martijn J."/>
            <person name="Lind A.E."/>
            <person name="van Eijk R."/>
            <person name="Schleper C."/>
            <person name="Guy L."/>
            <person name="Ettema T.J."/>
        </authorList>
    </citation>
    <scope>NUCLEOTIDE SEQUENCE</scope>
</reference>
<gene>
    <name evidence="1" type="ORF">LCGC14_0316830</name>
</gene>
<organism evidence="1">
    <name type="scientific">marine sediment metagenome</name>
    <dbReference type="NCBI Taxonomy" id="412755"/>
    <lineage>
        <taxon>unclassified sequences</taxon>
        <taxon>metagenomes</taxon>
        <taxon>ecological metagenomes</taxon>
    </lineage>
</organism>
<dbReference type="EMBL" id="LAZR01000211">
    <property type="protein sequence ID" value="KKN81771.1"/>
    <property type="molecule type" value="Genomic_DNA"/>
</dbReference>
<name>A0A0F9W7Z7_9ZZZZ</name>
<protein>
    <submittedName>
        <fullName evidence="1">Uncharacterized protein</fullName>
    </submittedName>
</protein>